<feature type="compositionally biased region" description="Acidic residues" evidence="5">
    <location>
        <begin position="473"/>
        <end position="482"/>
    </location>
</feature>
<dbReference type="InterPro" id="IPR042452">
    <property type="entry name" value="ZPR1_Znf1/2"/>
</dbReference>
<evidence type="ECO:0000313" key="8">
    <source>
        <dbReference type="Proteomes" id="UP001491310"/>
    </source>
</evidence>
<protein>
    <recommendedName>
        <fullName evidence="6">Zinc finger ZPR1-type domain-containing protein</fullName>
    </recommendedName>
</protein>
<evidence type="ECO:0000313" key="7">
    <source>
        <dbReference type="EMBL" id="KAK9906741.1"/>
    </source>
</evidence>
<keyword evidence="8" id="KW-1185">Reference proteome</keyword>
<dbReference type="EMBL" id="JALJOT010000010">
    <property type="protein sequence ID" value="KAK9906741.1"/>
    <property type="molecule type" value="Genomic_DNA"/>
</dbReference>
<feature type="domain" description="Zinc finger ZPR1-type" evidence="6">
    <location>
        <begin position="264"/>
        <end position="424"/>
    </location>
</feature>
<evidence type="ECO:0000256" key="2">
    <source>
        <dbReference type="ARBA" id="ARBA00022723"/>
    </source>
</evidence>
<proteinExistence type="inferred from homology"/>
<dbReference type="InterPro" id="IPR042451">
    <property type="entry name" value="ZPR1_A/B_dom"/>
</dbReference>
<dbReference type="InterPro" id="IPR056180">
    <property type="entry name" value="ZPR1_jr_dom"/>
</dbReference>
<feature type="region of interest" description="Disordered" evidence="5">
    <location>
        <begin position="463"/>
        <end position="482"/>
    </location>
</feature>
<dbReference type="SMART" id="SM00709">
    <property type="entry name" value="Zpr1"/>
    <property type="match status" value="2"/>
</dbReference>
<evidence type="ECO:0000256" key="1">
    <source>
        <dbReference type="ARBA" id="ARBA00008354"/>
    </source>
</evidence>
<gene>
    <name evidence="7" type="ORF">WJX75_007174</name>
</gene>
<evidence type="ECO:0000256" key="3">
    <source>
        <dbReference type="ARBA" id="ARBA00022771"/>
    </source>
</evidence>
<keyword evidence="2" id="KW-0479">Metal-binding</keyword>
<keyword evidence="3" id="KW-0863">Zinc-finger</keyword>
<dbReference type="PANTHER" id="PTHR10876:SF0">
    <property type="entry name" value="ZINC FINGER PROTEIN ZPR1"/>
    <property type="match status" value="1"/>
</dbReference>
<accession>A0ABR2YJW6</accession>
<feature type="domain" description="Zinc finger ZPR1-type" evidence="6">
    <location>
        <begin position="5"/>
        <end position="165"/>
    </location>
</feature>
<reference evidence="7 8" key="1">
    <citation type="journal article" date="2024" name="Nat. Commun.">
        <title>Phylogenomics reveals the evolutionary origins of lichenization in chlorophyte algae.</title>
        <authorList>
            <person name="Puginier C."/>
            <person name="Libourel C."/>
            <person name="Otte J."/>
            <person name="Skaloud P."/>
            <person name="Haon M."/>
            <person name="Grisel S."/>
            <person name="Petersen M."/>
            <person name="Berrin J.G."/>
            <person name="Delaux P.M."/>
            <person name="Dal Grande F."/>
            <person name="Keller J."/>
        </authorList>
    </citation>
    <scope>NUCLEOTIDE SEQUENCE [LARGE SCALE GENOMIC DNA]</scope>
    <source>
        <strain evidence="7 8">SAG 216-7</strain>
    </source>
</reference>
<organism evidence="7 8">
    <name type="scientific">Coccomyxa subellipsoidea</name>
    <dbReference type="NCBI Taxonomy" id="248742"/>
    <lineage>
        <taxon>Eukaryota</taxon>
        <taxon>Viridiplantae</taxon>
        <taxon>Chlorophyta</taxon>
        <taxon>core chlorophytes</taxon>
        <taxon>Trebouxiophyceae</taxon>
        <taxon>Trebouxiophyceae incertae sedis</taxon>
        <taxon>Coccomyxaceae</taxon>
        <taxon>Coccomyxa</taxon>
    </lineage>
</organism>
<dbReference type="InterPro" id="IPR004457">
    <property type="entry name" value="Znf_ZPR1"/>
</dbReference>
<evidence type="ECO:0000256" key="5">
    <source>
        <dbReference type="SAM" id="MobiDB-lite"/>
    </source>
</evidence>
<comment type="caution">
    <text evidence="7">The sequence shown here is derived from an EMBL/GenBank/DDBJ whole genome shotgun (WGS) entry which is preliminary data.</text>
</comment>
<name>A0ABR2YJW6_9CHLO</name>
<sequence length="482" mass="51627">MQFESLCMECMENGTTTMVLTKIPHFREVVVCSFECDHCGNRNNELQFAGTYGETGVRYSLILPAGDMEARSRQVVKSDAATASVPELEFEIPPATQKGTITTVEGLLREAGDALRALQPQRVLQAPEVAAAVAAFLDKLDACLDGSTAFTLVLDDPAGNSYIESTAGADVAASRDPLLKLDRYERTPQQTEAIGLLPSPAAGSSGRAAGPGGLPEIAEDDVHHGAAPIGAAAARRGLARMQGGVESSLIQRYAAPEEVIELPSHCSACGKPSTARMYQTHIPFFKEVILMSDSCDVCGYKSSEIKGGGGISERGRVVTLHVSEQDDLRRDVIKADTATVEIPELDLEVSTGTMGGLISTVEGLVDTISQALKGTQGFHLGDSAVEDQKKTWQTFFAELDSCKALERPWTLVLRDPLANSFISSVSEDPMKDPRMQIEEYERSAEDDEHFGIDHLKAMDAAEAAKTGAPLETVPEEAAENGH</sequence>
<dbReference type="NCBIfam" id="TIGR00310">
    <property type="entry name" value="ZPR1_znf"/>
    <property type="match status" value="2"/>
</dbReference>
<dbReference type="PANTHER" id="PTHR10876">
    <property type="entry name" value="ZINC FINGER PROTEIN ZPR1"/>
    <property type="match status" value="1"/>
</dbReference>
<dbReference type="InterPro" id="IPR040141">
    <property type="entry name" value="ZPR1"/>
</dbReference>
<keyword evidence="4" id="KW-0862">Zinc</keyword>
<dbReference type="Pfam" id="PF03367">
    <property type="entry name" value="Zn_ribbon_ZPR1"/>
    <property type="match status" value="2"/>
</dbReference>
<evidence type="ECO:0000256" key="4">
    <source>
        <dbReference type="ARBA" id="ARBA00022833"/>
    </source>
</evidence>
<dbReference type="Gene3D" id="2.20.25.420">
    <property type="entry name" value="ZPR1, zinc finger domain"/>
    <property type="match status" value="2"/>
</dbReference>
<dbReference type="Pfam" id="PF22794">
    <property type="entry name" value="jr-ZPR1"/>
    <property type="match status" value="2"/>
</dbReference>
<dbReference type="Proteomes" id="UP001491310">
    <property type="component" value="Unassembled WGS sequence"/>
</dbReference>
<dbReference type="Gene3D" id="2.60.120.1040">
    <property type="entry name" value="ZPR1, A/B domain"/>
    <property type="match status" value="2"/>
</dbReference>
<comment type="similarity">
    <text evidence="1">Belongs to the ZPR1 family.</text>
</comment>
<evidence type="ECO:0000259" key="6">
    <source>
        <dbReference type="SMART" id="SM00709"/>
    </source>
</evidence>